<proteinExistence type="predicted"/>
<organism evidence="1 2">
    <name type="scientific">Amycolatopsis halotolerans</name>
    <dbReference type="NCBI Taxonomy" id="330083"/>
    <lineage>
        <taxon>Bacteria</taxon>
        <taxon>Bacillati</taxon>
        <taxon>Actinomycetota</taxon>
        <taxon>Actinomycetes</taxon>
        <taxon>Pseudonocardiales</taxon>
        <taxon>Pseudonocardiaceae</taxon>
        <taxon>Amycolatopsis</taxon>
    </lineage>
</organism>
<gene>
    <name evidence="1" type="ORF">ACFORO_39000</name>
</gene>
<dbReference type="Proteomes" id="UP001595764">
    <property type="component" value="Unassembled WGS sequence"/>
</dbReference>
<reference evidence="2" key="1">
    <citation type="journal article" date="2019" name="Int. J. Syst. Evol. Microbiol.">
        <title>The Global Catalogue of Microorganisms (GCM) 10K type strain sequencing project: providing services to taxonomists for standard genome sequencing and annotation.</title>
        <authorList>
            <consortium name="The Broad Institute Genomics Platform"/>
            <consortium name="The Broad Institute Genome Sequencing Center for Infectious Disease"/>
            <person name="Wu L."/>
            <person name="Ma J."/>
        </authorList>
    </citation>
    <scope>NUCLEOTIDE SEQUENCE [LARGE SCALE GENOMIC DNA]</scope>
    <source>
        <strain evidence="2">CGMCC 4.7682</strain>
    </source>
</reference>
<accession>A0ABV7QSC6</accession>
<dbReference type="EMBL" id="JBHRWI010000061">
    <property type="protein sequence ID" value="MFC3516207.1"/>
    <property type="molecule type" value="Genomic_DNA"/>
</dbReference>
<name>A0ABV7QSC6_9PSEU</name>
<evidence type="ECO:0000313" key="1">
    <source>
        <dbReference type="EMBL" id="MFC3516207.1"/>
    </source>
</evidence>
<dbReference type="RefSeq" id="WP_377871551.1">
    <property type="nucleotide sequence ID" value="NZ_JBHMAY010000030.1"/>
</dbReference>
<protein>
    <recommendedName>
        <fullName evidence="3">Immunity protein 51 of polymorphic toxin system</fullName>
    </recommendedName>
</protein>
<evidence type="ECO:0008006" key="3">
    <source>
        <dbReference type="Google" id="ProtNLM"/>
    </source>
</evidence>
<sequence>MGTEILSDGWDSSYYVFRTSAFDAMFLVGGGEDPDEVDNVDVEVRYPDGSRWSATMFTLDEVDRIMRRWESTGECAGGSYFGCVDQVIVREPGVRKMTAVLIAMHDYGELTSHLMRLDD</sequence>
<evidence type="ECO:0000313" key="2">
    <source>
        <dbReference type="Proteomes" id="UP001595764"/>
    </source>
</evidence>
<comment type="caution">
    <text evidence="1">The sequence shown here is derived from an EMBL/GenBank/DDBJ whole genome shotgun (WGS) entry which is preliminary data.</text>
</comment>
<keyword evidence="2" id="KW-1185">Reference proteome</keyword>